<organism evidence="4 5">
    <name type="scientific">Ferrimonas marina</name>
    <dbReference type="NCBI Taxonomy" id="299255"/>
    <lineage>
        <taxon>Bacteria</taxon>
        <taxon>Pseudomonadati</taxon>
        <taxon>Pseudomonadota</taxon>
        <taxon>Gammaproteobacteria</taxon>
        <taxon>Alteromonadales</taxon>
        <taxon>Ferrimonadaceae</taxon>
        <taxon>Ferrimonas</taxon>
    </lineage>
</organism>
<feature type="modified residue" description="4-aspartylphosphate" evidence="1">
    <location>
        <position position="55"/>
    </location>
</feature>
<dbReference type="SUPFAM" id="SSF109604">
    <property type="entry name" value="HD-domain/PDEase-like"/>
    <property type="match status" value="1"/>
</dbReference>
<dbReference type="CDD" id="cd00077">
    <property type="entry name" value="HDc"/>
    <property type="match status" value="1"/>
</dbReference>
<dbReference type="RefSeq" id="WP_067657037.1">
    <property type="nucleotide sequence ID" value="NZ_FQXG01000004.1"/>
</dbReference>
<evidence type="ECO:0000259" key="2">
    <source>
        <dbReference type="PROSITE" id="PS50110"/>
    </source>
</evidence>
<dbReference type="SMART" id="SM00471">
    <property type="entry name" value="HDc"/>
    <property type="match status" value="1"/>
</dbReference>
<keyword evidence="5" id="KW-1185">Reference proteome</keyword>
<dbReference type="AlphaFoldDB" id="A0A1M5VQX0"/>
<dbReference type="GO" id="GO:0000160">
    <property type="term" value="P:phosphorelay signal transduction system"/>
    <property type="evidence" value="ECO:0007669"/>
    <property type="project" value="InterPro"/>
</dbReference>
<dbReference type="STRING" id="299255.SAMN02745129_2926"/>
<dbReference type="OrthoDB" id="9802066at2"/>
<proteinExistence type="predicted"/>
<accession>A0A1M5VQX0</accession>
<dbReference type="Gene3D" id="1.10.3210.10">
    <property type="entry name" value="Hypothetical protein af1432"/>
    <property type="match status" value="1"/>
</dbReference>
<evidence type="ECO:0000313" key="5">
    <source>
        <dbReference type="Proteomes" id="UP000184268"/>
    </source>
</evidence>
<sequence length="350" mass="39160">MSDSRPTLLLVDDTATNIDVLVGILRDDYRLRVALDGITALKIVEQSPPDLILLDIMMPQMDGLEVCRRLKQDPRFAEIPVIFVTALGEVEDEAKGLAVGAVDYISKPVNAAVVRARVATHLNLFSQAQHLESLVQKRTSELEQTRLHIIQCLGRAAEYKDNETGYHVIRMSHFAHRLAKAAELPEHFCSLLLNAAPMHDIGKIGIPDQILKKQARLDSGEWTVMRQHPALGADILGQLDSELMQMASRIALSHHERWDGNGYPNRLKGEEIPIEGRIVAIADVFDALTSERPYKHAWSVDDTLAQIASERGRQFDPELVDLFLPLEPELVAIRQRYQDNQAVAQGQRLG</sequence>
<feature type="domain" description="HD-GYP" evidence="3">
    <location>
        <begin position="142"/>
        <end position="339"/>
    </location>
</feature>
<dbReference type="SUPFAM" id="SSF52172">
    <property type="entry name" value="CheY-like"/>
    <property type="match status" value="1"/>
</dbReference>
<dbReference type="InterPro" id="IPR052020">
    <property type="entry name" value="Cyclic_di-GMP/3'3'-cGAMP_PDE"/>
</dbReference>
<name>A0A1M5VQX0_9GAMM</name>
<dbReference type="InterPro" id="IPR001789">
    <property type="entry name" value="Sig_transdc_resp-reg_receiver"/>
</dbReference>
<dbReference type="InterPro" id="IPR011006">
    <property type="entry name" value="CheY-like_superfamily"/>
</dbReference>
<dbReference type="GO" id="GO:0008081">
    <property type="term" value="F:phosphoric diester hydrolase activity"/>
    <property type="evidence" value="ECO:0007669"/>
    <property type="project" value="UniProtKB-ARBA"/>
</dbReference>
<dbReference type="InterPro" id="IPR037522">
    <property type="entry name" value="HD_GYP_dom"/>
</dbReference>
<dbReference type="InterPro" id="IPR003607">
    <property type="entry name" value="HD/PDEase_dom"/>
</dbReference>
<evidence type="ECO:0000313" key="4">
    <source>
        <dbReference type="EMBL" id="SHH77580.1"/>
    </source>
</evidence>
<protein>
    <submittedName>
        <fullName evidence="4">Putative two-component system response regulator</fullName>
    </submittedName>
</protein>
<dbReference type="CDD" id="cd19920">
    <property type="entry name" value="REC_PA4781-like"/>
    <property type="match status" value="1"/>
</dbReference>
<feature type="domain" description="Response regulatory" evidence="2">
    <location>
        <begin position="7"/>
        <end position="122"/>
    </location>
</feature>
<evidence type="ECO:0000256" key="1">
    <source>
        <dbReference type="PROSITE-ProRule" id="PRU00169"/>
    </source>
</evidence>
<dbReference type="SMART" id="SM00448">
    <property type="entry name" value="REC"/>
    <property type="match status" value="1"/>
</dbReference>
<dbReference type="PROSITE" id="PS51832">
    <property type="entry name" value="HD_GYP"/>
    <property type="match status" value="1"/>
</dbReference>
<keyword evidence="1" id="KW-0597">Phosphoprotein</keyword>
<dbReference type="PROSITE" id="PS50110">
    <property type="entry name" value="RESPONSE_REGULATORY"/>
    <property type="match status" value="1"/>
</dbReference>
<gene>
    <name evidence="4" type="ORF">SAMN02745129_2926</name>
</gene>
<dbReference type="Proteomes" id="UP000184268">
    <property type="component" value="Unassembled WGS sequence"/>
</dbReference>
<dbReference type="Gene3D" id="3.40.50.2300">
    <property type="match status" value="1"/>
</dbReference>
<evidence type="ECO:0000259" key="3">
    <source>
        <dbReference type="PROSITE" id="PS51832"/>
    </source>
</evidence>
<dbReference type="Pfam" id="PF13487">
    <property type="entry name" value="HD_5"/>
    <property type="match status" value="1"/>
</dbReference>
<dbReference type="PANTHER" id="PTHR45228:SF5">
    <property type="entry name" value="CYCLIC DI-GMP PHOSPHODIESTERASE VC_1348-RELATED"/>
    <property type="match status" value="1"/>
</dbReference>
<dbReference type="PANTHER" id="PTHR45228">
    <property type="entry name" value="CYCLIC DI-GMP PHOSPHODIESTERASE TM_0186-RELATED"/>
    <property type="match status" value="1"/>
</dbReference>
<dbReference type="Pfam" id="PF00072">
    <property type="entry name" value="Response_reg"/>
    <property type="match status" value="1"/>
</dbReference>
<dbReference type="EMBL" id="FQXG01000004">
    <property type="protein sequence ID" value="SHH77580.1"/>
    <property type="molecule type" value="Genomic_DNA"/>
</dbReference>
<reference evidence="4 5" key="1">
    <citation type="submission" date="2016-11" db="EMBL/GenBank/DDBJ databases">
        <authorList>
            <person name="Jaros S."/>
            <person name="Januszkiewicz K."/>
            <person name="Wedrychowicz H."/>
        </authorList>
    </citation>
    <scope>NUCLEOTIDE SEQUENCE [LARGE SCALE GENOMIC DNA]</scope>
    <source>
        <strain evidence="4 5">DSM 16917</strain>
    </source>
</reference>